<feature type="transmembrane region" description="Helical" evidence="1">
    <location>
        <begin position="118"/>
        <end position="136"/>
    </location>
</feature>
<keyword evidence="1" id="KW-0472">Membrane</keyword>
<sequence>MSHLGLCTFFLEDSLLEDYPSLLEDNGRWEGGYLGPGGKHDDFAAPECSGGAAGYIDRLLLPGHLYENGDARHVYGGPPTDPEGLLGCLTSIVQTLFGIQAGVTVLLQKSHKARVSRWLAWAVVFALAGALLAGFSKDHGLIPINKNLWSLSFVLVTSACCLVLLSLCYLLTDTWRVWGGGPFRAPGLNAIALYIGHSLCAHLFPFHWQIGLMRTHWIKLAEALWGTALWVIIAHIMAKKKVFITL</sequence>
<evidence type="ECO:0000313" key="3">
    <source>
        <dbReference type="Proteomes" id="UP000299102"/>
    </source>
</evidence>
<name>A0A4C1WA32_EUMVA</name>
<dbReference type="STRING" id="151549.A0A4C1WA32"/>
<evidence type="ECO:0000313" key="2">
    <source>
        <dbReference type="EMBL" id="GBP48248.1"/>
    </source>
</evidence>
<dbReference type="GO" id="GO:0016740">
    <property type="term" value="F:transferase activity"/>
    <property type="evidence" value="ECO:0007669"/>
    <property type="project" value="UniProtKB-KW"/>
</dbReference>
<feature type="transmembrane region" description="Helical" evidence="1">
    <location>
        <begin position="148"/>
        <end position="171"/>
    </location>
</feature>
<dbReference type="AlphaFoldDB" id="A0A4C1WA32"/>
<dbReference type="OrthoDB" id="2149840at2759"/>
<dbReference type="PANTHER" id="PTHR31061:SF24">
    <property type="entry name" value="LD22376P"/>
    <property type="match status" value="1"/>
</dbReference>
<accession>A0A4C1WA32</accession>
<keyword evidence="1" id="KW-1133">Transmembrane helix</keyword>
<reference evidence="2 3" key="1">
    <citation type="journal article" date="2019" name="Commun. Biol.">
        <title>The bagworm genome reveals a unique fibroin gene that provides high tensile strength.</title>
        <authorList>
            <person name="Kono N."/>
            <person name="Nakamura H."/>
            <person name="Ohtoshi R."/>
            <person name="Tomita M."/>
            <person name="Numata K."/>
            <person name="Arakawa K."/>
        </authorList>
    </citation>
    <scope>NUCLEOTIDE SEQUENCE [LARGE SCALE GENOMIC DNA]</scope>
</reference>
<proteinExistence type="predicted"/>
<evidence type="ECO:0000256" key="1">
    <source>
        <dbReference type="SAM" id="Phobius"/>
    </source>
</evidence>
<dbReference type="EMBL" id="BGZK01000519">
    <property type="protein sequence ID" value="GBP48248.1"/>
    <property type="molecule type" value="Genomic_DNA"/>
</dbReference>
<feature type="transmembrane region" description="Helical" evidence="1">
    <location>
        <begin position="191"/>
        <end position="210"/>
    </location>
</feature>
<dbReference type="Proteomes" id="UP000299102">
    <property type="component" value="Unassembled WGS sequence"/>
</dbReference>
<keyword evidence="1" id="KW-0812">Transmembrane</keyword>
<organism evidence="2 3">
    <name type="scientific">Eumeta variegata</name>
    <name type="common">Bagworm moth</name>
    <name type="synonym">Eumeta japonica</name>
    <dbReference type="NCBI Taxonomy" id="151549"/>
    <lineage>
        <taxon>Eukaryota</taxon>
        <taxon>Metazoa</taxon>
        <taxon>Ecdysozoa</taxon>
        <taxon>Arthropoda</taxon>
        <taxon>Hexapoda</taxon>
        <taxon>Insecta</taxon>
        <taxon>Pterygota</taxon>
        <taxon>Neoptera</taxon>
        <taxon>Endopterygota</taxon>
        <taxon>Lepidoptera</taxon>
        <taxon>Glossata</taxon>
        <taxon>Ditrysia</taxon>
        <taxon>Tineoidea</taxon>
        <taxon>Psychidae</taxon>
        <taxon>Oiketicinae</taxon>
        <taxon>Eumeta</taxon>
    </lineage>
</organism>
<comment type="caution">
    <text evidence="2">The sequence shown here is derived from an EMBL/GenBank/DDBJ whole genome shotgun (WGS) entry which is preliminary data.</text>
</comment>
<keyword evidence="3" id="KW-1185">Reference proteome</keyword>
<dbReference type="PANTHER" id="PTHR31061">
    <property type="entry name" value="LD22376P"/>
    <property type="match status" value="1"/>
</dbReference>
<keyword evidence="2" id="KW-0808">Transferase</keyword>
<protein>
    <submittedName>
        <fullName evidence="2">Heparan-alpha-glucosaminide N-acetyltransferase</fullName>
    </submittedName>
</protein>
<gene>
    <name evidence="2" type="primary">Hgsnat</name>
    <name evidence="2" type="ORF">EVAR_96837_1</name>
</gene>
<feature type="transmembrane region" description="Helical" evidence="1">
    <location>
        <begin position="216"/>
        <end position="238"/>
    </location>
</feature>